<evidence type="ECO:0000256" key="3">
    <source>
        <dbReference type="ARBA" id="ARBA00022692"/>
    </source>
</evidence>
<keyword evidence="4" id="KW-0378">Hydrolase</keyword>
<keyword evidence="6" id="KW-0472">Membrane</keyword>
<keyword evidence="8" id="KW-0645">Protease</keyword>
<reference evidence="8" key="1">
    <citation type="submission" date="2021-01" db="EMBL/GenBank/DDBJ databases">
        <title>Draft genome sequence of Acholeplasmataceae bacterium strain Mahy22.</title>
        <authorList>
            <person name="Watanabe M."/>
            <person name="Kojima H."/>
            <person name="Fukui M."/>
        </authorList>
    </citation>
    <scope>NUCLEOTIDE SEQUENCE</scope>
    <source>
        <strain evidence="8">Mahy22</strain>
    </source>
</reference>
<evidence type="ECO:0000256" key="5">
    <source>
        <dbReference type="ARBA" id="ARBA00022989"/>
    </source>
</evidence>
<comment type="subcellular location">
    <subcellularLocation>
        <location evidence="1">Membrane</location>
        <topology evidence="1">Multi-pass membrane protein</topology>
    </subcellularLocation>
</comment>
<evidence type="ECO:0000259" key="7">
    <source>
        <dbReference type="Pfam" id="PF01694"/>
    </source>
</evidence>
<gene>
    <name evidence="8" type="ORF">MPAN_016820</name>
</gene>
<keyword evidence="9" id="KW-1185">Reference proteome</keyword>
<dbReference type="Proteomes" id="UP000620133">
    <property type="component" value="Chromosome"/>
</dbReference>
<evidence type="ECO:0000256" key="2">
    <source>
        <dbReference type="ARBA" id="ARBA00009045"/>
    </source>
</evidence>
<organism evidence="8 9">
    <name type="scientific">Mariniplasma anaerobium</name>
    <dbReference type="NCBI Taxonomy" id="2735436"/>
    <lineage>
        <taxon>Bacteria</taxon>
        <taxon>Bacillati</taxon>
        <taxon>Mycoplasmatota</taxon>
        <taxon>Mollicutes</taxon>
        <taxon>Acholeplasmatales</taxon>
        <taxon>Acholeplasmataceae</taxon>
        <taxon>Mariniplasma</taxon>
    </lineage>
</organism>
<dbReference type="InterPro" id="IPR035952">
    <property type="entry name" value="Rhomboid-like_sf"/>
</dbReference>
<name>A0A7U9XWV3_9MOLU</name>
<dbReference type="InterPro" id="IPR050925">
    <property type="entry name" value="Rhomboid_protease_S54"/>
</dbReference>
<evidence type="ECO:0000256" key="1">
    <source>
        <dbReference type="ARBA" id="ARBA00004141"/>
    </source>
</evidence>
<comment type="similarity">
    <text evidence="2">Belongs to the peptidase S54 family.</text>
</comment>
<keyword evidence="5" id="KW-1133">Transmembrane helix</keyword>
<accession>A0A7U9XWV3</accession>
<dbReference type="KEGG" id="manr:MPAN_016820"/>
<proteinExistence type="inferred from homology"/>
<dbReference type="PANTHER" id="PTHR43731:SF14">
    <property type="entry name" value="PRESENILIN-ASSOCIATED RHOMBOID-LIKE PROTEIN, MITOCHONDRIAL"/>
    <property type="match status" value="1"/>
</dbReference>
<evidence type="ECO:0000256" key="6">
    <source>
        <dbReference type="ARBA" id="ARBA00023136"/>
    </source>
</evidence>
<dbReference type="EMBL" id="AP024412">
    <property type="protein sequence ID" value="BCR36789.1"/>
    <property type="molecule type" value="Genomic_DNA"/>
</dbReference>
<dbReference type="GO" id="GO:0006508">
    <property type="term" value="P:proteolysis"/>
    <property type="evidence" value="ECO:0007669"/>
    <property type="project" value="UniProtKB-KW"/>
</dbReference>
<feature type="domain" description="Peptidase S54 rhomboid" evidence="7">
    <location>
        <begin position="58"/>
        <end position="195"/>
    </location>
</feature>
<dbReference type="Pfam" id="PF01694">
    <property type="entry name" value="Rhomboid"/>
    <property type="match status" value="1"/>
</dbReference>
<evidence type="ECO:0000313" key="8">
    <source>
        <dbReference type="EMBL" id="BCR36789.1"/>
    </source>
</evidence>
<dbReference type="RefSeq" id="WP_176239434.1">
    <property type="nucleotide sequence ID" value="NZ_AP024412.1"/>
</dbReference>
<dbReference type="PANTHER" id="PTHR43731">
    <property type="entry name" value="RHOMBOID PROTEASE"/>
    <property type="match status" value="1"/>
</dbReference>
<sequence length="235" mass="26257">MDIILQRMNLYFKKNPVTFVLLVLNTIMFFVVLFNGGFTTASLINNGGLLPRLVTDNKEYYRLLVSMFLHAGLLHFLMNSYFLYYLGSFTEKLLGSTRYAIIYMLSGLGASVAVWLFSDPDVVTIGASGALYGIMGGLLILTFLKANWFSPYGIRSIRMISIINIVFTLTLSGAVSVQGHLGGLVSGIILTYLFIPDLPNSKQRYQDHINPNNQVHNGKIIIDMDDVTDDDIYTN</sequence>
<dbReference type="AlphaFoldDB" id="A0A7U9XWV3"/>
<dbReference type="InterPro" id="IPR022764">
    <property type="entry name" value="Peptidase_S54_rhomboid_dom"/>
</dbReference>
<dbReference type="Gene3D" id="1.20.1540.10">
    <property type="entry name" value="Rhomboid-like"/>
    <property type="match status" value="1"/>
</dbReference>
<evidence type="ECO:0000256" key="4">
    <source>
        <dbReference type="ARBA" id="ARBA00022801"/>
    </source>
</evidence>
<dbReference type="GO" id="GO:0004252">
    <property type="term" value="F:serine-type endopeptidase activity"/>
    <property type="evidence" value="ECO:0007669"/>
    <property type="project" value="InterPro"/>
</dbReference>
<protein>
    <submittedName>
        <fullName evidence="8">Rhomboid family intramembrane serine protease</fullName>
    </submittedName>
</protein>
<dbReference type="GO" id="GO:0016020">
    <property type="term" value="C:membrane"/>
    <property type="evidence" value="ECO:0007669"/>
    <property type="project" value="UniProtKB-SubCell"/>
</dbReference>
<dbReference type="SUPFAM" id="SSF144091">
    <property type="entry name" value="Rhomboid-like"/>
    <property type="match status" value="1"/>
</dbReference>
<evidence type="ECO:0000313" key="9">
    <source>
        <dbReference type="Proteomes" id="UP000620133"/>
    </source>
</evidence>
<keyword evidence="3" id="KW-0812">Transmembrane</keyword>